<dbReference type="GO" id="GO:0016887">
    <property type="term" value="F:ATP hydrolysis activity"/>
    <property type="evidence" value="ECO:0007669"/>
    <property type="project" value="InterPro"/>
</dbReference>
<comment type="subcellular location">
    <subcellularLocation>
        <location evidence="1">Membrane</location>
        <topology evidence="1">Multi-pass membrane protein</topology>
    </subcellularLocation>
</comment>
<feature type="transmembrane region" description="Helical" evidence="8">
    <location>
        <begin position="179"/>
        <end position="197"/>
    </location>
</feature>
<dbReference type="FunFam" id="3.40.50.300:FF:000251">
    <property type="entry name" value="ABC transporter B family member 19"/>
    <property type="match status" value="1"/>
</dbReference>
<dbReference type="CDD" id="cd18578">
    <property type="entry name" value="ABC_6TM_Pgp_ABCB1_D2_like"/>
    <property type="match status" value="1"/>
</dbReference>
<dbReference type="InterPro" id="IPR039421">
    <property type="entry name" value="Type_1_exporter"/>
</dbReference>
<dbReference type="InterPro" id="IPR003593">
    <property type="entry name" value="AAA+_ATPase"/>
</dbReference>
<keyword evidence="7 8" id="KW-0472">Membrane</keyword>
<dbReference type="PROSITE" id="PS50929">
    <property type="entry name" value="ABC_TM1F"/>
    <property type="match status" value="2"/>
</dbReference>
<organism evidence="11 12">
    <name type="scientific">Didymella rabiei</name>
    <name type="common">Chickpea ascochyta blight fungus</name>
    <name type="synonym">Mycosphaerella rabiei</name>
    <dbReference type="NCBI Taxonomy" id="5454"/>
    <lineage>
        <taxon>Eukaryota</taxon>
        <taxon>Fungi</taxon>
        <taxon>Dikarya</taxon>
        <taxon>Ascomycota</taxon>
        <taxon>Pezizomycotina</taxon>
        <taxon>Dothideomycetes</taxon>
        <taxon>Pleosporomycetidae</taxon>
        <taxon>Pleosporales</taxon>
        <taxon>Pleosporineae</taxon>
        <taxon>Didymellaceae</taxon>
        <taxon>Ascochyta</taxon>
    </lineage>
</organism>
<dbReference type="AlphaFoldDB" id="A0A162Z3C5"/>
<dbReference type="PANTHER" id="PTHR43394">
    <property type="entry name" value="ATP-DEPENDENT PERMEASE MDL1, MITOCHONDRIAL"/>
    <property type="match status" value="1"/>
</dbReference>
<evidence type="ECO:0000256" key="1">
    <source>
        <dbReference type="ARBA" id="ARBA00004141"/>
    </source>
</evidence>
<comment type="caution">
    <text evidence="11">The sequence shown here is derived from an EMBL/GenBank/DDBJ whole genome shotgun (WGS) entry which is preliminary data.</text>
</comment>
<evidence type="ECO:0000313" key="11">
    <source>
        <dbReference type="EMBL" id="KZM20378.1"/>
    </source>
</evidence>
<proteinExistence type="inferred from homology"/>
<feature type="domain" description="ABC transmembrane type-1" evidence="10">
    <location>
        <begin position="712"/>
        <end position="999"/>
    </location>
</feature>
<evidence type="ECO:0000256" key="2">
    <source>
        <dbReference type="ARBA" id="ARBA00007577"/>
    </source>
</evidence>
<keyword evidence="6 8" id="KW-1133">Transmembrane helix</keyword>
<dbReference type="SUPFAM" id="SSF90123">
    <property type="entry name" value="ABC transporter transmembrane region"/>
    <property type="match status" value="2"/>
</dbReference>
<dbReference type="CDD" id="cd03249">
    <property type="entry name" value="ABC_MTABC3_MDL1_MDL2"/>
    <property type="match status" value="2"/>
</dbReference>
<dbReference type="Proteomes" id="UP000076837">
    <property type="component" value="Unassembled WGS sequence"/>
</dbReference>
<dbReference type="InterPro" id="IPR017871">
    <property type="entry name" value="ABC_transporter-like_CS"/>
</dbReference>
<dbReference type="GO" id="GO:0005524">
    <property type="term" value="F:ATP binding"/>
    <property type="evidence" value="ECO:0007669"/>
    <property type="project" value="UniProtKB-KW"/>
</dbReference>
<dbReference type="InterPro" id="IPR011527">
    <property type="entry name" value="ABC1_TM_dom"/>
</dbReference>
<protein>
    <submittedName>
        <fullName evidence="11">ATPase</fullName>
    </submittedName>
</protein>
<feature type="domain" description="ABC transporter" evidence="9">
    <location>
        <begin position="1032"/>
        <end position="1269"/>
    </location>
</feature>
<evidence type="ECO:0000313" key="12">
    <source>
        <dbReference type="Proteomes" id="UP000076837"/>
    </source>
</evidence>
<dbReference type="Gene3D" id="3.40.50.300">
    <property type="entry name" value="P-loop containing nucleotide triphosphate hydrolases"/>
    <property type="match status" value="2"/>
</dbReference>
<evidence type="ECO:0000256" key="5">
    <source>
        <dbReference type="ARBA" id="ARBA00022840"/>
    </source>
</evidence>
<feature type="transmembrane region" description="Helical" evidence="8">
    <location>
        <begin position="858"/>
        <end position="877"/>
    </location>
</feature>
<dbReference type="GO" id="GO:0005743">
    <property type="term" value="C:mitochondrial inner membrane"/>
    <property type="evidence" value="ECO:0007669"/>
    <property type="project" value="TreeGrafter"/>
</dbReference>
<reference evidence="11 12" key="1">
    <citation type="journal article" date="2016" name="Sci. Rep.">
        <title>Draft genome sequencing and secretome analysis of fungal phytopathogen Ascochyta rabiei provides insight into the necrotrophic effector repertoire.</title>
        <authorList>
            <person name="Verma S."/>
            <person name="Gazara R.K."/>
            <person name="Nizam S."/>
            <person name="Parween S."/>
            <person name="Chattopadhyay D."/>
            <person name="Verma P.K."/>
        </authorList>
    </citation>
    <scope>NUCLEOTIDE SEQUENCE [LARGE SCALE GENOMIC DNA]</scope>
    <source>
        <strain evidence="11 12">ArDII</strain>
    </source>
</reference>
<feature type="transmembrane region" description="Helical" evidence="8">
    <location>
        <begin position="103"/>
        <end position="126"/>
    </location>
</feature>
<gene>
    <name evidence="11" type="primary">aa7</name>
    <name evidence="11" type="ORF">ST47_g8496</name>
</gene>
<dbReference type="EMBL" id="JYNV01000281">
    <property type="protein sequence ID" value="KZM20378.1"/>
    <property type="molecule type" value="Genomic_DNA"/>
</dbReference>
<dbReference type="InterPro" id="IPR003439">
    <property type="entry name" value="ABC_transporter-like_ATP-bd"/>
</dbReference>
<feature type="domain" description="ABC transmembrane type-1" evidence="10">
    <location>
        <begin position="56"/>
        <end position="339"/>
    </location>
</feature>
<accession>A0A162Z3C5</accession>
<dbReference type="FunFam" id="3.40.50.300:FF:000913">
    <property type="entry name" value="ABC multidrug transporter SitT"/>
    <property type="match status" value="1"/>
</dbReference>
<dbReference type="PROSITE" id="PS50893">
    <property type="entry name" value="ABC_TRANSPORTER_2"/>
    <property type="match status" value="2"/>
</dbReference>
<dbReference type="SMART" id="SM00382">
    <property type="entry name" value="AAA"/>
    <property type="match status" value="2"/>
</dbReference>
<dbReference type="STRING" id="5454.A0A162Z3C5"/>
<feature type="transmembrane region" description="Helical" evidence="8">
    <location>
        <begin position="827"/>
        <end position="852"/>
    </location>
</feature>
<evidence type="ECO:0000256" key="7">
    <source>
        <dbReference type="ARBA" id="ARBA00023136"/>
    </source>
</evidence>
<evidence type="ECO:0000259" key="10">
    <source>
        <dbReference type="PROSITE" id="PS50929"/>
    </source>
</evidence>
<dbReference type="GO" id="GO:0015421">
    <property type="term" value="F:ABC-type oligopeptide transporter activity"/>
    <property type="evidence" value="ECO:0007669"/>
    <property type="project" value="TreeGrafter"/>
</dbReference>
<name>A0A162Z3C5_DIDRA</name>
<keyword evidence="12" id="KW-1185">Reference proteome</keyword>
<evidence type="ECO:0000256" key="6">
    <source>
        <dbReference type="ARBA" id="ARBA00022989"/>
    </source>
</evidence>
<dbReference type="Pfam" id="PF00664">
    <property type="entry name" value="ABC_membrane"/>
    <property type="match status" value="2"/>
</dbReference>
<dbReference type="CDD" id="cd18577">
    <property type="entry name" value="ABC_6TM_Pgp_ABCB1_D1_like"/>
    <property type="match status" value="1"/>
</dbReference>
<feature type="transmembrane region" description="Helical" evidence="8">
    <location>
        <begin position="52"/>
        <end position="83"/>
    </location>
</feature>
<dbReference type="Gene3D" id="1.20.1560.10">
    <property type="entry name" value="ABC transporter type 1, transmembrane domain"/>
    <property type="match status" value="1"/>
</dbReference>
<dbReference type="InterPro" id="IPR036640">
    <property type="entry name" value="ABC1_TM_sf"/>
</dbReference>
<evidence type="ECO:0000256" key="3">
    <source>
        <dbReference type="ARBA" id="ARBA00022692"/>
    </source>
</evidence>
<evidence type="ECO:0000259" key="9">
    <source>
        <dbReference type="PROSITE" id="PS50893"/>
    </source>
</evidence>
<keyword evidence="3 8" id="KW-0812">Transmembrane</keyword>
<dbReference type="InterPro" id="IPR027417">
    <property type="entry name" value="P-loop_NTPase"/>
</dbReference>
<feature type="transmembrane region" description="Helical" evidence="8">
    <location>
        <begin position="203"/>
        <end position="225"/>
    </location>
</feature>
<dbReference type="SUPFAM" id="SSF52540">
    <property type="entry name" value="P-loop containing nucleoside triphosphate hydrolases"/>
    <property type="match status" value="2"/>
</dbReference>
<feature type="transmembrane region" description="Helical" evidence="8">
    <location>
        <begin position="317"/>
        <end position="338"/>
    </location>
</feature>
<evidence type="ECO:0000256" key="4">
    <source>
        <dbReference type="ARBA" id="ARBA00022741"/>
    </source>
</evidence>
<sequence length="1274" mass="137942">MAAEPAQANANGPGSRKNSTDLERDVLAQQIAVSVPEIGYFQLFRYATNKDLLIIAISFLCAVISGAITTAPALLTALLVGSIQESWSKESTSASASSELTRFTIYFVYLFVGELVTCYIATIGFIRTGIVLSSRIREEYLAALLRQNMAFFDHVGAGEIATHMTADANLIRDGISEKASVAVQCCSSIVTAFVIGFTRDWKLTLIMASSPVCIALVFAVNGVALTKSRQRWLGETAAAGTVVEEVLSSIKTVVGLNAQSELTSRYDGFLEKAERWATRARTISGALLGAVFAVIYMAIGLGFWMGSRYLVKGTTSYVDILAIILATVTGIACLGSIVPPLQAFTIAVAAGSRLYGTIDRKPRGESTRPSKTQLDTISGHLEFKNVRHIYPSRPEVVVLDNLSISIEPGKTTAIVGPSGSGKSTIIELLERFYDPLAGKIMLDGHNLSEINPQWLRQHMSLVQQNPTLFDTTIFENVRYGLVGTPYENSPEEEVRNLVHDACRIANAHDFICKLPNGYGTPVGEAGVMLSGGQKQRIAIARALIRNPKILLLDEATSALDSTSETVVQAAIERASQGRTTVVVAHRLSTIKTADKIIVLSGGRLAEQGTHNELLELNGTYTKLAQTQTVHLDQETNPGMETASHIHDEPEKPTVENEKALPPIDRNFASTISPKDAEALQSLDHPRSEYSMRTLVTFVMKMHKGSVLKILHGFLWSVQAGAGAPIQAVFLAKCLVALARPPSQYQLLRSETNLWAGMHVALAFVQLLAYTAQATTLGGCTEKLIRDVSGQTFRALLDKDMAFFDMPEHGVGALSSFISTEPSSIAGVGCYAVGTYIMALTTLIGAMAASIAVGWKLGLVGSATVPILLLCGLFRYRVMAQLDAHLRKDYQETASLASEAVSSIRTVISLNREPSVMLTFHGQLAQQNLTSIRASLKSSALFSFSQSASMLCTALGLWYGGTLVISGEYGLFQFILSHAAINICGEAAGQIFSSSPDLAKAKNSATRLKALFDQRTSAQINHDATRPLLEGNIQFRDVHFTYPTRPGRRILNGFDLTVHKGKYVALIGSSGCGKSTIVAMLEHFYHPSAGMISMDDIDISSMDVRAYRDQVALVNQEPTLFQGTIRENLTLGLNRECSQQELEKACKDAYILEFILSLPLGLNTMCGGKGNNFSGGQKQRLAIARALLRRPKVLLLDEVTSALDSESQREVQAALDEAAKDRTTIAIAHRLSAIQNADVICFLEDGVVVESGTHAELIRKRGKYFAMSSLQTLES</sequence>
<evidence type="ECO:0000256" key="8">
    <source>
        <dbReference type="SAM" id="Phobius"/>
    </source>
</evidence>
<keyword evidence="4" id="KW-0547">Nucleotide-binding</keyword>
<keyword evidence="5" id="KW-0067">ATP-binding</keyword>
<dbReference type="GO" id="GO:0090374">
    <property type="term" value="P:oligopeptide export from mitochondrion"/>
    <property type="evidence" value="ECO:0007669"/>
    <property type="project" value="TreeGrafter"/>
</dbReference>
<dbReference type="Pfam" id="PF00005">
    <property type="entry name" value="ABC_tran"/>
    <property type="match status" value="2"/>
</dbReference>
<dbReference type="PANTHER" id="PTHR43394:SF27">
    <property type="entry name" value="ATP-DEPENDENT TRANSLOCASE ABCB1-LIKE"/>
    <property type="match status" value="1"/>
</dbReference>
<feature type="domain" description="ABC transporter" evidence="9">
    <location>
        <begin position="381"/>
        <end position="626"/>
    </location>
</feature>
<dbReference type="PROSITE" id="PS00211">
    <property type="entry name" value="ABC_TRANSPORTER_1"/>
    <property type="match status" value="2"/>
</dbReference>
<comment type="similarity">
    <text evidence="2">Belongs to the ABC transporter superfamily. ABCB family. Multidrug resistance exporter (TC 3.A.1.201) subfamily.</text>
</comment>
<feature type="transmembrane region" description="Helical" evidence="8">
    <location>
        <begin position="285"/>
        <end position="305"/>
    </location>
</feature>